<dbReference type="PANTHER" id="PTHR11511:SF5">
    <property type="entry name" value="FAT-BODY PROTEIN 1-RELATED"/>
    <property type="match status" value="1"/>
</dbReference>
<dbReference type="Pfam" id="PF00372">
    <property type="entry name" value="Hemocyanin_M"/>
    <property type="match status" value="1"/>
</dbReference>
<evidence type="ECO:0000256" key="1">
    <source>
        <dbReference type="ARBA" id="ARBA00022761"/>
    </source>
</evidence>
<organism evidence="6">
    <name type="scientific">Octostigma sinensis</name>
    <dbReference type="NCBI Taxonomy" id="211997"/>
    <lineage>
        <taxon>Eukaryota</taxon>
        <taxon>Metazoa</taxon>
        <taxon>Ecdysozoa</taxon>
        <taxon>Arthropoda</taxon>
        <taxon>Hexapoda</taxon>
        <taxon>Diplura</taxon>
        <taxon>Rhabdura</taxon>
        <taxon>Projapygoidea</taxon>
        <taxon>Octostigmatidae</taxon>
        <taxon>Octostigma</taxon>
    </lineage>
</organism>
<dbReference type="GO" id="GO:0005615">
    <property type="term" value="C:extracellular space"/>
    <property type="evidence" value="ECO:0007669"/>
    <property type="project" value="UniProtKB-ARBA"/>
</dbReference>
<accession>A0A4D6GHV8</accession>
<evidence type="ECO:0000259" key="4">
    <source>
        <dbReference type="Pfam" id="PF03722"/>
    </source>
</evidence>
<dbReference type="PRINTS" id="PR00187">
    <property type="entry name" value="HAEMOCYANIN"/>
</dbReference>
<keyword evidence="1" id="KW-0758">Storage protein</keyword>
<dbReference type="InterPro" id="IPR005203">
    <property type="entry name" value="Hemocyanin_C"/>
</dbReference>
<dbReference type="Pfam" id="PF03723">
    <property type="entry name" value="Hemocyanin_C"/>
    <property type="match status" value="1"/>
</dbReference>
<feature type="domain" description="Hemocyanin middle" evidence="3">
    <location>
        <begin position="151"/>
        <end position="407"/>
    </location>
</feature>
<dbReference type="InterPro" id="IPR005204">
    <property type="entry name" value="Hemocyanin_N"/>
</dbReference>
<keyword evidence="2" id="KW-0732">Signal</keyword>
<dbReference type="Gene3D" id="1.20.1370.10">
    <property type="entry name" value="Hemocyanin, N-terminal domain"/>
    <property type="match status" value="1"/>
</dbReference>
<sequence length="680" mass="78631">MKLLLVLCLCGLAVADMADNVHLKKQDAVLRLLHRVHQPVHDVEIQQIGHNFRPLEHLNEYKMKKEVIEHFVQKVHRQHVLPRHHIFNVFNDKHRQQAIVLFELLYSAENFQTFYNTSAWARVHVNEGMFVYAVSVAVLHRQDTRGVVLPPLHEVYPHFFVNKHVIREVTNAKINQTPWVIPMTVTTHKIHHPEHRVAYFTDDIGLNTHVAHWNYLHAFWFKQTYNVMKDRQGEKFFQMHHNLLTRYELERLSNDLPPVSKIHLYKPIKSGFAPHATYANGLDFPSRPEHMQLQSVGNLTLETVDEWYRRVVDAVDAGYVLTKEQQKKELDHTTGINVLGKMLQGGQQTSPNPRYYGHLQRAGHVLIGKVTDPKNKYEQAPAVVEQIETSARDPAMYGYWKVIDQIFLRYKNTLPPYTRSQLVNSGVQVEAIKVIGESRASTPNTLITHMEHVDIDVSNAVVMSEQQATIDVKARVQRLTHEPFKYVITVKSREQKKAVVRIFLAPKYNWLGEKLAIDQQRWMAVEMDKFVTELNQGQTVIKRASHESSITVTGTQTYKQMMLDVATAMKGEHQMYTNKIVHKQCGYPQHLLLPKGKPQGMVFKLYVVVSEYNPVQESSTHESEYYGYCGHAGVKYPDTKPMGYPFDRRIVDEDQFFTKNIHGIDVVVKHVRHVALQSAA</sequence>
<name>A0A4D6GHV8_9HEXA</name>
<dbReference type="PANTHER" id="PTHR11511">
    <property type="entry name" value="LARVAL STORAGE PROTEIN/PHENOLOXIDASE"/>
    <property type="match status" value="1"/>
</dbReference>
<gene>
    <name evidence="6" type="primary">Hx1</name>
</gene>
<evidence type="ECO:0000259" key="3">
    <source>
        <dbReference type="Pfam" id="PF00372"/>
    </source>
</evidence>
<dbReference type="SUPFAM" id="SSF48050">
    <property type="entry name" value="Hemocyanin, N-terminal domain"/>
    <property type="match status" value="1"/>
</dbReference>
<dbReference type="InterPro" id="IPR013788">
    <property type="entry name" value="Hemocyanin/hexamerin"/>
</dbReference>
<dbReference type="AlphaFoldDB" id="A0A4D6GHV8"/>
<dbReference type="Gene3D" id="2.60.40.1520">
    <property type="entry name" value="Hemocyanin, C-terminal domain"/>
    <property type="match status" value="1"/>
</dbReference>
<feature type="domain" description="Hemocyanin C-terminal" evidence="5">
    <location>
        <begin position="416"/>
        <end position="670"/>
    </location>
</feature>
<feature type="chain" id="PRO_5020031286" evidence="2">
    <location>
        <begin position="16"/>
        <end position="680"/>
    </location>
</feature>
<dbReference type="GO" id="GO:0045735">
    <property type="term" value="F:nutrient reservoir activity"/>
    <property type="evidence" value="ECO:0007669"/>
    <property type="project" value="UniProtKB-KW"/>
</dbReference>
<feature type="signal peptide" evidence="2">
    <location>
        <begin position="1"/>
        <end position="15"/>
    </location>
</feature>
<reference evidence="6" key="1">
    <citation type="journal article" date="2019" name="Insect Mol. Biol.">
        <title>Developmental Expression and Evolution of Hexamerin and Hemocyanin from Folsomia candida (Collembola).</title>
        <authorList>
            <person name="Liang Y."/>
            <person name="Xie W."/>
            <person name="Luan Y.X."/>
        </authorList>
    </citation>
    <scope>NUCLEOTIDE SEQUENCE</scope>
</reference>
<dbReference type="InterPro" id="IPR037020">
    <property type="entry name" value="Hemocyanin_C_sf"/>
</dbReference>
<dbReference type="EMBL" id="MG930999">
    <property type="protein sequence ID" value="QCC26461.1"/>
    <property type="molecule type" value="mRNA"/>
</dbReference>
<protein>
    <submittedName>
        <fullName evidence="6">Hexamerin 1</fullName>
    </submittedName>
</protein>
<evidence type="ECO:0000256" key="2">
    <source>
        <dbReference type="SAM" id="SignalP"/>
    </source>
</evidence>
<dbReference type="Gene3D" id="1.10.1280.10">
    <property type="entry name" value="Di-copper center containing domain from catechol oxidase"/>
    <property type="match status" value="1"/>
</dbReference>
<dbReference type="InterPro" id="IPR036697">
    <property type="entry name" value="Hemocyanin_N_sf"/>
</dbReference>
<dbReference type="InterPro" id="IPR008922">
    <property type="entry name" value="Di-copper_centre_dom_sf"/>
</dbReference>
<dbReference type="SUPFAM" id="SSF81296">
    <property type="entry name" value="E set domains"/>
    <property type="match status" value="1"/>
</dbReference>
<dbReference type="InterPro" id="IPR000896">
    <property type="entry name" value="Hemocyanin/hexamerin_mid_dom"/>
</dbReference>
<dbReference type="SUPFAM" id="SSF48056">
    <property type="entry name" value="Di-copper centre-containing domain"/>
    <property type="match status" value="1"/>
</dbReference>
<evidence type="ECO:0000259" key="5">
    <source>
        <dbReference type="Pfam" id="PF03723"/>
    </source>
</evidence>
<dbReference type="Pfam" id="PF03722">
    <property type="entry name" value="Hemocyanin_N"/>
    <property type="match status" value="1"/>
</dbReference>
<evidence type="ECO:0000313" key="6">
    <source>
        <dbReference type="EMBL" id="QCC26461.1"/>
    </source>
</evidence>
<dbReference type="InterPro" id="IPR014756">
    <property type="entry name" value="Ig_E-set"/>
</dbReference>
<proteinExistence type="evidence at transcript level"/>
<feature type="domain" description="Hemocyanin N-terminal" evidence="4">
    <location>
        <begin position="23"/>
        <end position="146"/>
    </location>
</feature>